<keyword evidence="1" id="KW-0479">Metal-binding</keyword>
<evidence type="ECO:0000313" key="3">
    <source>
        <dbReference type="EMBL" id="TWJ00850.1"/>
    </source>
</evidence>
<dbReference type="GO" id="GO:0046872">
    <property type="term" value="F:metal ion binding"/>
    <property type="evidence" value="ECO:0007669"/>
    <property type="project" value="UniProtKB-KW"/>
</dbReference>
<proteinExistence type="predicted"/>
<dbReference type="AlphaFoldDB" id="A0A562U4W2"/>
<dbReference type="Proteomes" id="UP000317010">
    <property type="component" value="Unassembled WGS sequence"/>
</dbReference>
<dbReference type="GO" id="GO:0016829">
    <property type="term" value="F:lyase activity"/>
    <property type="evidence" value="ECO:0007669"/>
    <property type="project" value="UniProtKB-KW"/>
</dbReference>
<dbReference type="EMBL" id="VLLI01000005">
    <property type="protein sequence ID" value="TWJ00850.1"/>
    <property type="molecule type" value="Genomic_DNA"/>
</dbReference>
<keyword evidence="3" id="KW-0560">Oxidoreductase</keyword>
<dbReference type="SUPFAM" id="SSF54593">
    <property type="entry name" value="Glyoxalase/Bleomycin resistance protein/Dihydroxybiphenyl dioxygenase"/>
    <property type="match status" value="1"/>
</dbReference>
<keyword evidence="3" id="KW-0223">Dioxygenase</keyword>
<dbReference type="InterPro" id="IPR029068">
    <property type="entry name" value="Glyas_Bleomycin-R_OHBP_Dase"/>
</dbReference>
<organism evidence="3 4">
    <name type="scientific">Mucilaginibacter frigoritolerans</name>
    <dbReference type="NCBI Taxonomy" id="652788"/>
    <lineage>
        <taxon>Bacteria</taxon>
        <taxon>Pseudomonadati</taxon>
        <taxon>Bacteroidota</taxon>
        <taxon>Sphingobacteriia</taxon>
        <taxon>Sphingobacteriales</taxon>
        <taxon>Sphingobacteriaceae</taxon>
        <taxon>Mucilaginibacter</taxon>
    </lineage>
</organism>
<dbReference type="Pfam" id="PF00903">
    <property type="entry name" value="Glyoxalase"/>
    <property type="match status" value="1"/>
</dbReference>
<dbReference type="PANTHER" id="PTHR43048:SF3">
    <property type="entry name" value="METHYLMALONYL-COA EPIMERASE, MITOCHONDRIAL"/>
    <property type="match status" value="1"/>
</dbReference>
<protein>
    <submittedName>
        <fullName evidence="3">Catechol 2,3-dioxygenase-like lactoylglutathione lyase family enzyme</fullName>
    </submittedName>
</protein>
<evidence type="ECO:0000256" key="1">
    <source>
        <dbReference type="ARBA" id="ARBA00022723"/>
    </source>
</evidence>
<dbReference type="InterPro" id="IPR004360">
    <property type="entry name" value="Glyas_Fos-R_dOase_dom"/>
</dbReference>
<evidence type="ECO:0000259" key="2">
    <source>
        <dbReference type="PROSITE" id="PS51819"/>
    </source>
</evidence>
<sequence length="144" mass="16585">MVMADEVNNNPFNISGVTALFQVFDMPQSLNFYRDILGFKVIMSSGEGDDVDWVLMRLNDTELMLNTAYEKPNRPQSPDSLRNDWHNDVSLYFGCPDTDDLYAYLIKKGLKIKKPEITGYGWKALSLHDPDGYRLCFHWPLQNA</sequence>
<keyword evidence="3" id="KW-0456">Lyase</keyword>
<accession>A0A562U4W2</accession>
<dbReference type="InterPro" id="IPR037523">
    <property type="entry name" value="VOC_core"/>
</dbReference>
<dbReference type="InterPro" id="IPR051785">
    <property type="entry name" value="MMCE/EMCE_epimerase"/>
</dbReference>
<dbReference type="GO" id="GO:0046491">
    <property type="term" value="P:L-methylmalonyl-CoA metabolic process"/>
    <property type="evidence" value="ECO:0007669"/>
    <property type="project" value="TreeGrafter"/>
</dbReference>
<dbReference type="Gene3D" id="3.10.180.10">
    <property type="entry name" value="2,3-Dihydroxybiphenyl 1,2-Dioxygenase, domain 1"/>
    <property type="match status" value="1"/>
</dbReference>
<reference evidence="3 4" key="1">
    <citation type="submission" date="2019-07" db="EMBL/GenBank/DDBJ databases">
        <title>Genomic Encyclopedia of Archaeal and Bacterial Type Strains, Phase II (KMG-II): from individual species to whole genera.</title>
        <authorList>
            <person name="Goeker M."/>
        </authorList>
    </citation>
    <scope>NUCLEOTIDE SEQUENCE [LARGE SCALE GENOMIC DNA]</scope>
    <source>
        <strain evidence="3 4">ATCC BAA-1854</strain>
    </source>
</reference>
<dbReference type="PROSITE" id="PS51819">
    <property type="entry name" value="VOC"/>
    <property type="match status" value="1"/>
</dbReference>
<comment type="caution">
    <text evidence="3">The sequence shown here is derived from an EMBL/GenBank/DDBJ whole genome shotgun (WGS) entry which is preliminary data.</text>
</comment>
<dbReference type="PANTHER" id="PTHR43048">
    <property type="entry name" value="METHYLMALONYL-COA EPIMERASE"/>
    <property type="match status" value="1"/>
</dbReference>
<dbReference type="CDD" id="cd06587">
    <property type="entry name" value="VOC"/>
    <property type="match status" value="1"/>
</dbReference>
<dbReference type="GO" id="GO:0004493">
    <property type="term" value="F:methylmalonyl-CoA epimerase activity"/>
    <property type="evidence" value="ECO:0007669"/>
    <property type="project" value="TreeGrafter"/>
</dbReference>
<gene>
    <name evidence="3" type="ORF">JN11_02110</name>
</gene>
<evidence type="ECO:0000313" key="4">
    <source>
        <dbReference type="Proteomes" id="UP000317010"/>
    </source>
</evidence>
<name>A0A562U4W2_9SPHI</name>
<dbReference type="GO" id="GO:0051213">
    <property type="term" value="F:dioxygenase activity"/>
    <property type="evidence" value="ECO:0007669"/>
    <property type="project" value="UniProtKB-KW"/>
</dbReference>
<keyword evidence="4" id="KW-1185">Reference proteome</keyword>
<feature type="domain" description="VOC" evidence="2">
    <location>
        <begin position="13"/>
        <end position="140"/>
    </location>
</feature>